<dbReference type="InterPro" id="IPR011604">
    <property type="entry name" value="PDDEXK-like_dom_sf"/>
</dbReference>
<evidence type="ECO:0000313" key="2">
    <source>
        <dbReference type="EMBL" id="KUG23929.1"/>
    </source>
</evidence>
<dbReference type="InterPro" id="IPR038726">
    <property type="entry name" value="PDDEXK_AddAB-type"/>
</dbReference>
<feature type="domain" description="PD-(D/E)XK endonuclease-like" evidence="1">
    <location>
        <begin position="524"/>
        <end position="782"/>
    </location>
</feature>
<organism evidence="2">
    <name type="scientific">hydrocarbon metagenome</name>
    <dbReference type="NCBI Taxonomy" id="938273"/>
    <lineage>
        <taxon>unclassified sequences</taxon>
        <taxon>metagenomes</taxon>
        <taxon>ecological metagenomes</taxon>
    </lineage>
</organism>
<accession>A0A0W8FT59</accession>
<comment type="caution">
    <text evidence="2">The sequence shown here is derived from an EMBL/GenBank/DDBJ whole genome shotgun (WGS) entry which is preliminary data.</text>
</comment>
<name>A0A0W8FT59_9ZZZZ</name>
<sequence>MSQYSETLIELLRNDYPDLSGWTIICASDRAVDPVQYLIHSELGGILPRVEGLKSYIARKSCEKLKLEPVPDDEKLLYFIQFIAHKYPEEPYPARRATNLLPVITKLAEYKINRNTIYGAERFTDDEWARLEEYLETAQDFRKWLKKSNFFMPELEISALEEITLGEKDVFIGLPGITPVTERFYRKIKKERLFIDEPLFGTDLSGPEKLPFDSAKNLVLSFGGRVAPSDGTGIELITLAGLPALVDLVTLEVSSFLKERTGKEQLMIFLLDESLTPMLWNRSLRLFGNAVNLAVWLPFSTTSAGRRLLIEIEKAGRSGRMPDFKKFATTCAVELSGNRDNYAREECEALEAAISFATLLDFWKERLGRNLPDSARTLIESRKFRVTGSRSAPVQVVGFGHVSGEKFGRGLILSLDAGIMPSQPFEGPFINPVHVPQLRKSVFEYEDLIFRQILAQGDKIKIVGVNDTIRERTPSYYMSFLAQEFGKTVTATAFKESVLAKPGTGKIAIILDENLRNKLRDFTYSYSSLTHLLACPFLFYHLYMLGIKPPVFMDDDEKINMHMGDFVHRFLQQLSMGPKERFDDWESLFDELWESDDNAEVRDIEGINIYMLNAKILLQEIYADEKDAGARLVFADNALCCEEKFEGIIDKCYKITGRSDRIAGIEGRTEVIDFKYTKKQDKYDLKGKSSVLERFQEKGILHPAAQLVIYQHFSKGAQGARFYFLKEQTKNREIELPPVESANAEALMQAIKERLDAIIGGSELAPNHNCDECEYCQFQALCGREDYYKTVRGNL</sequence>
<dbReference type="Pfam" id="PF12705">
    <property type="entry name" value="PDDEXK_1"/>
    <property type="match status" value="1"/>
</dbReference>
<evidence type="ECO:0000259" key="1">
    <source>
        <dbReference type="Pfam" id="PF12705"/>
    </source>
</evidence>
<proteinExistence type="predicted"/>
<protein>
    <recommendedName>
        <fullName evidence="1">PD-(D/E)XK endonuclease-like domain-containing protein</fullName>
    </recommendedName>
</protein>
<reference evidence="2" key="1">
    <citation type="journal article" date="2015" name="Proc. Natl. Acad. Sci. U.S.A.">
        <title>Networks of energetic and metabolic interactions define dynamics in microbial communities.</title>
        <authorList>
            <person name="Embree M."/>
            <person name="Liu J.K."/>
            <person name="Al-Bassam M.M."/>
            <person name="Zengler K."/>
        </authorList>
    </citation>
    <scope>NUCLEOTIDE SEQUENCE</scope>
</reference>
<dbReference type="Gene3D" id="3.90.320.10">
    <property type="match status" value="1"/>
</dbReference>
<dbReference type="AlphaFoldDB" id="A0A0W8FT59"/>
<gene>
    <name evidence="2" type="ORF">ASZ90_006275</name>
</gene>
<dbReference type="EMBL" id="LNQE01000878">
    <property type="protein sequence ID" value="KUG23929.1"/>
    <property type="molecule type" value="Genomic_DNA"/>
</dbReference>